<name>A0A084A9T8_LACLC</name>
<dbReference type="GO" id="GO:0003725">
    <property type="term" value="F:double-stranded RNA binding"/>
    <property type="evidence" value="ECO:0007669"/>
    <property type="project" value="InterPro"/>
</dbReference>
<evidence type="ECO:0000256" key="2">
    <source>
        <dbReference type="ARBA" id="ARBA00007663"/>
    </source>
</evidence>
<dbReference type="Gene3D" id="3.90.870.10">
    <property type="entry name" value="DHBP synthase"/>
    <property type="match status" value="1"/>
</dbReference>
<dbReference type="InterPro" id="IPR050156">
    <property type="entry name" value="TC-AMP_synthase_SUA5"/>
</dbReference>
<dbReference type="GO" id="GO:0061710">
    <property type="term" value="F:L-threonylcarbamoyladenylate synthase"/>
    <property type="evidence" value="ECO:0007669"/>
    <property type="project" value="UniProtKB-EC"/>
</dbReference>
<dbReference type="PANTHER" id="PTHR17490">
    <property type="entry name" value="SUA5"/>
    <property type="match status" value="1"/>
</dbReference>
<sequence length="306" mass="34048">MKVENDLRTMSSFLQVQLKDVKTLVESNKIDQAKETLNFVQGGLNNFANELEKVEGGFYGIIGFLFRRPYKVPDDLKDIRENLFIEANKLQKDLDKQSEKENNSKNRMTARAVKALKNGQLVVLPTETVYGLFADAMNEQAVQKLYSVKGRPTEKALNMNVSSFEDILKYSINTPDYLRKIVDAFLPGPLTIILEASSEVPEWIHIGKSTVGFRMPNIAVTQKVIKEVGVLVGPSANLTGSKSPSFFADLSPEILENAAVAVQDDSIYGLDTTIIDLTQEKPKLLRQGAVTKAELLKKVPELGQIE</sequence>
<evidence type="ECO:0000256" key="10">
    <source>
        <dbReference type="ARBA" id="ARBA00029774"/>
    </source>
</evidence>
<dbReference type="GO" id="GO:0008033">
    <property type="term" value="P:tRNA processing"/>
    <property type="evidence" value="ECO:0007669"/>
    <property type="project" value="UniProtKB-KW"/>
</dbReference>
<dbReference type="GO" id="GO:0005524">
    <property type="term" value="F:ATP binding"/>
    <property type="evidence" value="ECO:0007669"/>
    <property type="project" value="UniProtKB-KW"/>
</dbReference>
<keyword evidence="12" id="KW-0175">Coiled coil</keyword>
<evidence type="ECO:0000256" key="9">
    <source>
        <dbReference type="ARBA" id="ARBA00022840"/>
    </source>
</evidence>
<feature type="coiled-coil region" evidence="12">
    <location>
        <begin position="80"/>
        <end position="107"/>
    </location>
</feature>
<dbReference type="PANTHER" id="PTHR17490:SF16">
    <property type="entry name" value="THREONYLCARBAMOYL-AMP SYNTHASE"/>
    <property type="match status" value="1"/>
</dbReference>
<comment type="subcellular location">
    <subcellularLocation>
        <location evidence="1">Cytoplasm</location>
    </subcellularLocation>
</comment>
<keyword evidence="7" id="KW-0548">Nucleotidyltransferase</keyword>
<dbReference type="InterPro" id="IPR006070">
    <property type="entry name" value="Sua5-like_dom"/>
</dbReference>
<reference evidence="14 15" key="1">
    <citation type="submission" date="2014-06" db="EMBL/GenBank/DDBJ databases">
        <title>Draft genome sequence of the putrescine producing strain Lactococcus lactis subsp cremoris GE214.</title>
        <authorList>
            <person name="Ladero V."/>
            <person name="Linares D.M."/>
            <person name="del Rio B."/>
            <person name="Mayo B."/>
            <person name="Martin M.C."/>
            <person name="Fernandez M."/>
            <person name="Alvarez M.A."/>
        </authorList>
    </citation>
    <scope>NUCLEOTIDE SEQUENCE [LARGE SCALE GENOMIC DNA]</scope>
    <source>
        <strain evidence="14 15">GE214</strain>
    </source>
</reference>
<dbReference type="EC" id="2.7.7.87" evidence="3"/>
<evidence type="ECO:0000256" key="1">
    <source>
        <dbReference type="ARBA" id="ARBA00004496"/>
    </source>
</evidence>
<evidence type="ECO:0000256" key="7">
    <source>
        <dbReference type="ARBA" id="ARBA00022695"/>
    </source>
</evidence>
<dbReference type="EMBL" id="AZSI01000078">
    <property type="protein sequence ID" value="KEY62067.1"/>
    <property type="molecule type" value="Genomic_DNA"/>
</dbReference>
<dbReference type="NCBIfam" id="TIGR00057">
    <property type="entry name" value="L-threonylcarbamoyladenylate synthase"/>
    <property type="match status" value="1"/>
</dbReference>
<comment type="catalytic activity">
    <reaction evidence="11">
        <text>L-threonine + hydrogencarbonate + ATP = L-threonylcarbamoyladenylate + diphosphate + H2O</text>
        <dbReference type="Rhea" id="RHEA:36407"/>
        <dbReference type="ChEBI" id="CHEBI:15377"/>
        <dbReference type="ChEBI" id="CHEBI:17544"/>
        <dbReference type="ChEBI" id="CHEBI:30616"/>
        <dbReference type="ChEBI" id="CHEBI:33019"/>
        <dbReference type="ChEBI" id="CHEBI:57926"/>
        <dbReference type="ChEBI" id="CHEBI:73682"/>
        <dbReference type="EC" id="2.7.7.87"/>
    </reaction>
</comment>
<evidence type="ECO:0000256" key="12">
    <source>
        <dbReference type="SAM" id="Coils"/>
    </source>
</evidence>
<evidence type="ECO:0000313" key="15">
    <source>
        <dbReference type="Proteomes" id="UP000028401"/>
    </source>
</evidence>
<dbReference type="PATRIC" id="fig|1415168.3.peg.1841"/>
<evidence type="ECO:0000259" key="13">
    <source>
        <dbReference type="PROSITE" id="PS51163"/>
    </source>
</evidence>
<evidence type="ECO:0000256" key="5">
    <source>
        <dbReference type="ARBA" id="ARBA00022679"/>
    </source>
</evidence>
<evidence type="ECO:0000256" key="4">
    <source>
        <dbReference type="ARBA" id="ARBA00022490"/>
    </source>
</evidence>
<dbReference type="AlphaFoldDB" id="A0A084A9T8"/>
<keyword evidence="6" id="KW-0819">tRNA processing</keyword>
<gene>
    <name evidence="14" type="ORF">U725_01770</name>
</gene>
<feature type="domain" description="YrdC-like" evidence="13">
    <location>
        <begin position="106"/>
        <end position="290"/>
    </location>
</feature>
<evidence type="ECO:0000256" key="8">
    <source>
        <dbReference type="ARBA" id="ARBA00022741"/>
    </source>
</evidence>
<evidence type="ECO:0000256" key="3">
    <source>
        <dbReference type="ARBA" id="ARBA00012584"/>
    </source>
</evidence>
<keyword evidence="8" id="KW-0547">Nucleotide-binding</keyword>
<dbReference type="SUPFAM" id="SSF55821">
    <property type="entry name" value="YrdC/RibB"/>
    <property type="match status" value="1"/>
</dbReference>
<organism evidence="14 15">
    <name type="scientific">Lactococcus cremoris subsp. cremoris GE214</name>
    <dbReference type="NCBI Taxonomy" id="1415168"/>
    <lineage>
        <taxon>Bacteria</taxon>
        <taxon>Bacillati</taxon>
        <taxon>Bacillota</taxon>
        <taxon>Bacilli</taxon>
        <taxon>Lactobacillales</taxon>
        <taxon>Streptococcaceae</taxon>
        <taxon>Lactococcus</taxon>
        <taxon>Lactococcus cremoris subsp. cremoris</taxon>
    </lineage>
</organism>
<evidence type="ECO:0000256" key="6">
    <source>
        <dbReference type="ARBA" id="ARBA00022694"/>
    </source>
</evidence>
<comment type="similarity">
    <text evidence="2">Belongs to the SUA5 family.</text>
</comment>
<keyword evidence="4" id="KW-0963">Cytoplasm</keyword>
<dbReference type="InterPro" id="IPR017945">
    <property type="entry name" value="DHBP_synth_RibB-like_a/b_dom"/>
</dbReference>
<evidence type="ECO:0000313" key="14">
    <source>
        <dbReference type="EMBL" id="KEY62067.1"/>
    </source>
</evidence>
<dbReference type="Pfam" id="PF01300">
    <property type="entry name" value="Sua5_yciO_yrdC"/>
    <property type="match status" value="1"/>
</dbReference>
<dbReference type="GO" id="GO:0005737">
    <property type="term" value="C:cytoplasm"/>
    <property type="evidence" value="ECO:0007669"/>
    <property type="project" value="UniProtKB-SubCell"/>
</dbReference>
<dbReference type="PROSITE" id="PS51163">
    <property type="entry name" value="YRDC"/>
    <property type="match status" value="1"/>
</dbReference>
<protein>
    <recommendedName>
        <fullName evidence="10">L-threonylcarbamoyladenylate synthase</fullName>
        <ecNumber evidence="3">2.7.7.87</ecNumber>
    </recommendedName>
    <alternativeName>
        <fullName evidence="10">L-threonylcarbamoyladenylate synthase</fullName>
    </alternativeName>
</protein>
<dbReference type="GO" id="GO:0006450">
    <property type="term" value="P:regulation of translational fidelity"/>
    <property type="evidence" value="ECO:0007669"/>
    <property type="project" value="TreeGrafter"/>
</dbReference>
<comment type="caution">
    <text evidence="14">The sequence shown here is derived from an EMBL/GenBank/DDBJ whole genome shotgun (WGS) entry which is preliminary data.</text>
</comment>
<proteinExistence type="inferred from homology"/>
<evidence type="ECO:0000256" key="11">
    <source>
        <dbReference type="ARBA" id="ARBA00048366"/>
    </source>
</evidence>
<keyword evidence="9" id="KW-0067">ATP-binding</keyword>
<dbReference type="GO" id="GO:0000049">
    <property type="term" value="F:tRNA binding"/>
    <property type="evidence" value="ECO:0007669"/>
    <property type="project" value="TreeGrafter"/>
</dbReference>
<keyword evidence="5" id="KW-0808">Transferase</keyword>
<accession>A0A084A9T8</accession>
<dbReference type="Proteomes" id="UP000028401">
    <property type="component" value="Unassembled WGS sequence"/>
</dbReference>